<comment type="caution">
    <text evidence="1">The sequence shown here is derived from an EMBL/GenBank/DDBJ whole genome shotgun (WGS) entry which is preliminary data.</text>
</comment>
<protein>
    <submittedName>
        <fullName evidence="1">Uncharacterized protein</fullName>
    </submittedName>
</protein>
<sequence length="223" mass="24101">MSECIPRFPVTPDQVDAQWALVEGGAVMARQRRNALVLVDGVEHSRRCESGLGAVTNTALLDVLMNLPLEDPVPVSGLSAREYAVLCRAPDGVVSHEDGCVVRHLSEPASVSAAVVEANTWIHAQAALAAFSNVAQRVAVISDMPTALSVPRWEADVAGIGIWTRLNGELVEVIAPAPFAPRYRKPARWRFLENAYKQWLKATHPTSSSSFAEGRRVRTADAG</sequence>
<dbReference type="Proteomes" id="UP001501035">
    <property type="component" value="Unassembled WGS sequence"/>
</dbReference>
<accession>A0ABN3YAK0</accession>
<evidence type="ECO:0000313" key="2">
    <source>
        <dbReference type="Proteomes" id="UP001501035"/>
    </source>
</evidence>
<organism evidence="1 2">
    <name type="scientific">Gordonia defluvii</name>
    <dbReference type="NCBI Taxonomy" id="283718"/>
    <lineage>
        <taxon>Bacteria</taxon>
        <taxon>Bacillati</taxon>
        <taxon>Actinomycetota</taxon>
        <taxon>Actinomycetes</taxon>
        <taxon>Mycobacteriales</taxon>
        <taxon>Gordoniaceae</taxon>
        <taxon>Gordonia</taxon>
    </lineage>
</organism>
<name>A0ABN3YAK0_9ACTN</name>
<dbReference type="RefSeq" id="WP_241548407.1">
    <property type="nucleotide sequence ID" value="NZ_BAAAVS010000002.1"/>
</dbReference>
<gene>
    <name evidence="1" type="ORF">GCM10010528_02750</name>
</gene>
<dbReference type="EMBL" id="BAAAVS010000002">
    <property type="protein sequence ID" value="GAA3024192.1"/>
    <property type="molecule type" value="Genomic_DNA"/>
</dbReference>
<evidence type="ECO:0000313" key="1">
    <source>
        <dbReference type="EMBL" id="GAA3024192.1"/>
    </source>
</evidence>
<keyword evidence="2" id="KW-1185">Reference proteome</keyword>
<proteinExistence type="predicted"/>
<reference evidence="1 2" key="1">
    <citation type="journal article" date="2019" name="Int. J. Syst. Evol. Microbiol.">
        <title>The Global Catalogue of Microorganisms (GCM) 10K type strain sequencing project: providing services to taxonomists for standard genome sequencing and annotation.</title>
        <authorList>
            <consortium name="The Broad Institute Genomics Platform"/>
            <consortium name="The Broad Institute Genome Sequencing Center for Infectious Disease"/>
            <person name="Wu L."/>
            <person name="Ma J."/>
        </authorList>
    </citation>
    <scope>NUCLEOTIDE SEQUENCE [LARGE SCALE GENOMIC DNA]</scope>
    <source>
        <strain evidence="1 2">JCM 14234</strain>
    </source>
</reference>